<protein>
    <submittedName>
        <fullName evidence="1">Uncharacterized protein</fullName>
    </submittedName>
</protein>
<gene>
    <name evidence="1" type="ORF">ARMSODRAFT_142909</name>
</gene>
<name>A0A2H3BYN5_9AGAR</name>
<keyword evidence="2" id="KW-1185">Reference proteome</keyword>
<organism evidence="1 2">
    <name type="scientific">Armillaria solidipes</name>
    <dbReference type="NCBI Taxonomy" id="1076256"/>
    <lineage>
        <taxon>Eukaryota</taxon>
        <taxon>Fungi</taxon>
        <taxon>Dikarya</taxon>
        <taxon>Basidiomycota</taxon>
        <taxon>Agaricomycotina</taxon>
        <taxon>Agaricomycetes</taxon>
        <taxon>Agaricomycetidae</taxon>
        <taxon>Agaricales</taxon>
        <taxon>Marasmiineae</taxon>
        <taxon>Physalacriaceae</taxon>
        <taxon>Armillaria</taxon>
    </lineage>
</organism>
<dbReference type="AlphaFoldDB" id="A0A2H3BYN5"/>
<proteinExistence type="predicted"/>
<accession>A0A2H3BYN5</accession>
<dbReference type="Proteomes" id="UP000218334">
    <property type="component" value="Unassembled WGS sequence"/>
</dbReference>
<evidence type="ECO:0000313" key="2">
    <source>
        <dbReference type="Proteomes" id="UP000218334"/>
    </source>
</evidence>
<evidence type="ECO:0000313" key="1">
    <source>
        <dbReference type="EMBL" id="PBK69707.1"/>
    </source>
</evidence>
<reference evidence="2" key="1">
    <citation type="journal article" date="2017" name="Nat. Ecol. Evol.">
        <title>Genome expansion and lineage-specific genetic innovations in the forest pathogenic fungi Armillaria.</title>
        <authorList>
            <person name="Sipos G."/>
            <person name="Prasanna A.N."/>
            <person name="Walter M.C."/>
            <person name="O'Connor E."/>
            <person name="Balint B."/>
            <person name="Krizsan K."/>
            <person name="Kiss B."/>
            <person name="Hess J."/>
            <person name="Varga T."/>
            <person name="Slot J."/>
            <person name="Riley R."/>
            <person name="Boka B."/>
            <person name="Rigling D."/>
            <person name="Barry K."/>
            <person name="Lee J."/>
            <person name="Mihaltcheva S."/>
            <person name="LaButti K."/>
            <person name="Lipzen A."/>
            <person name="Waldron R."/>
            <person name="Moloney N.M."/>
            <person name="Sperisen C."/>
            <person name="Kredics L."/>
            <person name="Vagvoelgyi C."/>
            <person name="Patrignani A."/>
            <person name="Fitzpatrick D."/>
            <person name="Nagy I."/>
            <person name="Doyle S."/>
            <person name="Anderson J.B."/>
            <person name="Grigoriev I.V."/>
            <person name="Gueldener U."/>
            <person name="Muensterkoetter M."/>
            <person name="Nagy L.G."/>
        </authorList>
    </citation>
    <scope>NUCLEOTIDE SEQUENCE [LARGE SCALE GENOMIC DNA]</scope>
    <source>
        <strain evidence="2">28-4</strain>
    </source>
</reference>
<dbReference type="EMBL" id="KZ293428">
    <property type="protein sequence ID" value="PBK69707.1"/>
    <property type="molecule type" value="Genomic_DNA"/>
</dbReference>
<dbReference type="STRING" id="1076256.A0A2H3BYN5"/>
<sequence length="83" mass="9632">MPPRLAYRGPKPINLLKYHRPKLRLSQVREVPRLSKESRQCIRTLASYRLLKPRLKFPRSKCAAVLVALFVGRSGELHVLLSR</sequence>